<feature type="transmembrane region" description="Helical" evidence="1">
    <location>
        <begin position="39"/>
        <end position="58"/>
    </location>
</feature>
<proteinExistence type="predicted"/>
<evidence type="ECO:0008006" key="3">
    <source>
        <dbReference type="Google" id="ProtNLM"/>
    </source>
</evidence>
<comment type="caution">
    <text evidence="2">The sequence shown here is derived from an EMBL/GenBank/DDBJ whole genome shotgun (WGS) entry which is preliminary data.</text>
</comment>
<dbReference type="EMBL" id="DTKJ01000059">
    <property type="protein sequence ID" value="HGZ12275.1"/>
    <property type="molecule type" value="Genomic_DNA"/>
</dbReference>
<name>A0A7C5AMJ2_9BACT</name>
<keyword evidence="1" id="KW-0812">Transmembrane</keyword>
<feature type="transmembrane region" description="Helical" evidence="1">
    <location>
        <begin position="12"/>
        <end position="33"/>
    </location>
</feature>
<evidence type="ECO:0000256" key="1">
    <source>
        <dbReference type="SAM" id="Phobius"/>
    </source>
</evidence>
<feature type="transmembrane region" description="Helical" evidence="1">
    <location>
        <begin position="142"/>
        <end position="166"/>
    </location>
</feature>
<feature type="transmembrane region" description="Helical" evidence="1">
    <location>
        <begin position="115"/>
        <end position="136"/>
    </location>
</feature>
<keyword evidence="1" id="KW-0472">Membrane</keyword>
<gene>
    <name evidence="2" type="ORF">ENW48_08650</name>
</gene>
<accession>A0A7C5AMJ2</accession>
<dbReference type="AlphaFoldDB" id="A0A7C5AMJ2"/>
<reference evidence="2" key="1">
    <citation type="journal article" date="2020" name="mSystems">
        <title>Genome- and Community-Level Interaction Insights into Carbon Utilization and Element Cycling Functions of Hydrothermarchaeota in Hydrothermal Sediment.</title>
        <authorList>
            <person name="Zhou Z."/>
            <person name="Liu Y."/>
            <person name="Xu W."/>
            <person name="Pan J."/>
            <person name="Luo Z.H."/>
            <person name="Li M."/>
        </authorList>
    </citation>
    <scope>NUCLEOTIDE SEQUENCE [LARGE SCALE GENOMIC DNA]</scope>
    <source>
        <strain evidence="2">SpSt-853</strain>
    </source>
</reference>
<evidence type="ECO:0000313" key="2">
    <source>
        <dbReference type="EMBL" id="HGZ12275.1"/>
    </source>
</evidence>
<feature type="transmembrane region" description="Helical" evidence="1">
    <location>
        <begin position="87"/>
        <end position="103"/>
    </location>
</feature>
<sequence>MRALYFSTREYVLAALLAGALLVTASIVIPLTLPLRIPGLANAVNAPFASFFLVIGLARLRKPGSLLLILGLYATVCLLIHPVIFSFIMAGALVAEGVCWLLFRGFATPRSQVSGVVLYEVTSFPAAMLFSLWLLPARALKPAWYVFLVAEAAIVVTSLAGCLLGLKVARELARAGKLALED</sequence>
<feature type="transmembrane region" description="Helical" evidence="1">
    <location>
        <begin position="65"/>
        <end position="81"/>
    </location>
</feature>
<protein>
    <recommendedName>
        <fullName evidence="3">Energy-coupling factor transport system substrate-specific component</fullName>
    </recommendedName>
</protein>
<keyword evidence="1" id="KW-1133">Transmembrane helix</keyword>
<organism evidence="2">
    <name type="scientific">Desulfobacca acetoxidans</name>
    <dbReference type="NCBI Taxonomy" id="60893"/>
    <lineage>
        <taxon>Bacteria</taxon>
        <taxon>Pseudomonadati</taxon>
        <taxon>Thermodesulfobacteriota</taxon>
        <taxon>Desulfobaccia</taxon>
        <taxon>Desulfobaccales</taxon>
        <taxon>Desulfobaccaceae</taxon>
        <taxon>Desulfobacca</taxon>
    </lineage>
</organism>